<reference evidence="1" key="1">
    <citation type="journal article" date="2015" name="PeerJ">
        <title>First genomic representation of candidate bacterial phylum KSB3 points to enhanced environmental sensing as a trigger of wastewater bulking.</title>
        <authorList>
            <person name="Sekiguchi Y."/>
            <person name="Ohashi A."/>
            <person name="Parks D.H."/>
            <person name="Yamauchi T."/>
            <person name="Tyson G.W."/>
            <person name="Hugenholtz P."/>
        </authorList>
    </citation>
    <scope>NUCLEOTIDE SEQUENCE [LARGE SCALE GENOMIC DNA]</scope>
</reference>
<dbReference type="Proteomes" id="UP000030661">
    <property type="component" value="Unassembled WGS sequence"/>
</dbReference>
<gene>
    <name evidence="1" type="ORF">U27_03317</name>
</gene>
<sequence>MIQILYQHILVQVKQLNVLEQLRLLEAIAQLVQRETVSKPPRSIRELRGLGKEVWKNLDAQEYVNQERDSWE</sequence>
<evidence type="ECO:0000313" key="1">
    <source>
        <dbReference type="EMBL" id="GAK56355.1"/>
    </source>
</evidence>
<proteinExistence type="predicted"/>
<protein>
    <submittedName>
        <fullName evidence="1">Uncharacterized protein</fullName>
    </submittedName>
</protein>
<dbReference type="eggNOG" id="ENOG5033HNQ">
    <property type="taxonomic scope" value="Bacteria"/>
</dbReference>
<accession>A0A081BVK0</accession>
<evidence type="ECO:0000313" key="2">
    <source>
        <dbReference type="Proteomes" id="UP000030661"/>
    </source>
</evidence>
<name>A0A081BVK0_VECG1</name>
<keyword evidence="2" id="KW-1185">Reference proteome</keyword>
<dbReference type="AlphaFoldDB" id="A0A081BVK0"/>
<dbReference type="HOGENOM" id="CLU_191188_0_0_0"/>
<organism evidence="1">
    <name type="scientific">Vecturithrix granuli</name>
    <dbReference type="NCBI Taxonomy" id="1499967"/>
    <lineage>
        <taxon>Bacteria</taxon>
        <taxon>Candidatus Moduliflexota</taxon>
        <taxon>Candidatus Vecturitrichia</taxon>
        <taxon>Candidatus Vecturitrichales</taxon>
        <taxon>Candidatus Vecturitrichaceae</taxon>
        <taxon>Candidatus Vecturithrix</taxon>
    </lineage>
</organism>
<dbReference type="EMBL" id="DF820464">
    <property type="protein sequence ID" value="GAK56355.1"/>
    <property type="molecule type" value="Genomic_DNA"/>
</dbReference>
<dbReference type="STRING" id="1499967.U27_03317"/>